<proteinExistence type="inferred from homology"/>
<dbReference type="InterPro" id="IPR030679">
    <property type="entry name" value="ABC_ATPase_HisP-typ"/>
</dbReference>
<evidence type="ECO:0000256" key="3">
    <source>
        <dbReference type="ARBA" id="ARBA00022448"/>
    </source>
</evidence>
<dbReference type="AlphaFoldDB" id="A0A679JSR3"/>
<dbReference type="Pfam" id="PF00005">
    <property type="entry name" value="ABC_tran"/>
    <property type="match status" value="1"/>
</dbReference>
<dbReference type="GO" id="GO:0015424">
    <property type="term" value="F:ABC-type amino acid transporter activity"/>
    <property type="evidence" value="ECO:0007669"/>
    <property type="project" value="InterPro"/>
</dbReference>
<dbReference type="PROSITE" id="PS50893">
    <property type="entry name" value="ABC_TRANSPORTER_2"/>
    <property type="match status" value="1"/>
</dbReference>
<sequence length="256" mass="28093">MNATTTPPVHVRNLAKSFGPNHVLRQIDLTVARGEVVVIMGPSGSGKTTLIRSLNFLEMPDRGTVRMCGIEIADAGSRPSAETRRKMREIRKKTAMVFQSFNLFSHMTAVENVIEGMVSVQGIRKAAALPRGRELLGQVGLLEKADEYPGRLSGGQKQRVAIARALAMNPEVILFDEPTSALDPELRGEVLKVMRELADKGMTMLVVTHETHFAKDVADRIVFMEGGVIVDDATPEHFFGPTASQRSKDFLGLIRD</sequence>
<evidence type="ECO:0000256" key="7">
    <source>
        <dbReference type="ARBA" id="ARBA00023136"/>
    </source>
</evidence>
<evidence type="ECO:0000313" key="9">
    <source>
        <dbReference type="EMBL" id="CAA2110377.1"/>
    </source>
</evidence>
<dbReference type="EMBL" id="LR743508">
    <property type="protein sequence ID" value="CAA2110377.1"/>
    <property type="molecule type" value="Genomic_DNA"/>
</dbReference>
<keyword evidence="7" id="KW-0472">Membrane</keyword>
<keyword evidence="6 9" id="KW-0067">ATP-binding</keyword>
<dbReference type="SMART" id="SM00382">
    <property type="entry name" value="AAA"/>
    <property type="match status" value="1"/>
</dbReference>
<dbReference type="GO" id="GO:0005524">
    <property type="term" value="F:ATP binding"/>
    <property type="evidence" value="ECO:0007669"/>
    <property type="project" value="UniProtKB-KW"/>
</dbReference>
<name>A0A679JSR3_VARPD</name>
<evidence type="ECO:0000256" key="5">
    <source>
        <dbReference type="ARBA" id="ARBA00022741"/>
    </source>
</evidence>
<evidence type="ECO:0000259" key="8">
    <source>
        <dbReference type="PROSITE" id="PS50893"/>
    </source>
</evidence>
<feature type="domain" description="ABC transporter" evidence="8">
    <location>
        <begin position="9"/>
        <end position="251"/>
    </location>
</feature>
<dbReference type="PANTHER" id="PTHR43166">
    <property type="entry name" value="AMINO ACID IMPORT ATP-BINDING PROTEIN"/>
    <property type="match status" value="1"/>
</dbReference>
<dbReference type="InterPro" id="IPR027417">
    <property type="entry name" value="P-loop_NTPase"/>
</dbReference>
<dbReference type="InterPro" id="IPR017871">
    <property type="entry name" value="ABC_transporter-like_CS"/>
</dbReference>
<dbReference type="InterPro" id="IPR003439">
    <property type="entry name" value="ABC_transporter-like_ATP-bd"/>
</dbReference>
<dbReference type="GO" id="GO:0016887">
    <property type="term" value="F:ATP hydrolysis activity"/>
    <property type="evidence" value="ECO:0007669"/>
    <property type="project" value="InterPro"/>
</dbReference>
<evidence type="ECO:0000256" key="1">
    <source>
        <dbReference type="ARBA" id="ARBA00004202"/>
    </source>
</evidence>
<evidence type="ECO:0000256" key="4">
    <source>
        <dbReference type="ARBA" id="ARBA00022475"/>
    </source>
</evidence>
<keyword evidence="3" id="KW-0813">Transport</keyword>
<dbReference type="InterPro" id="IPR050086">
    <property type="entry name" value="MetN_ABC_transporter-like"/>
</dbReference>
<dbReference type="PROSITE" id="PS00211">
    <property type="entry name" value="ABC_TRANSPORTER_1"/>
    <property type="match status" value="1"/>
</dbReference>
<keyword evidence="4" id="KW-1003">Cell membrane</keyword>
<comment type="similarity">
    <text evidence="2">Belongs to the ABC transporter superfamily.</text>
</comment>
<dbReference type="CDD" id="cd03262">
    <property type="entry name" value="ABC_HisP_GlnQ"/>
    <property type="match status" value="1"/>
</dbReference>
<organism evidence="9">
    <name type="scientific">Variovorax paradoxus</name>
    <dbReference type="NCBI Taxonomy" id="34073"/>
    <lineage>
        <taxon>Bacteria</taxon>
        <taxon>Pseudomonadati</taxon>
        <taxon>Pseudomonadota</taxon>
        <taxon>Betaproteobacteria</taxon>
        <taxon>Burkholderiales</taxon>
        <taxon>Comamonadaceae</taxon>
        <taxon>Variovorax</taxon>
    </lineage>
</organism>
<dbReference type="InterPro" id="IPR003593">
    <property type="entry name" value="AAA+_ATPase"/>
</dbReference>
<protein>
    <submittedName>
        <fullName evidence="9">Arginine transport ATP-binding protein ArtM</fullName>
    </submittedName>
</protein>
<dbReference type="SUPFAM" id="SSF52540">
    <property type="entry name" value="P-loop containing nucleoside triphosphate hydrolases"/>
    <property type="match status" value="1"/>
</dbReference>
<reference evidence="9" key="1">
    <citation type="submission" date="2019-12" db="EMBL/GenBank/DDBJ databases">
        <authorList>
            <person name="Cremers G."/>
        </authorList>
    </citation>
    <scope>NUCLEOTIDE SEQUENCE</scope>
    <source>
        <strain evidence="9">Vvax</strain>
    </source>
</reference>
<dbReference type="RefSeq" id="WP_339094845.1">
    <property type="nucleotide sequence ID" value="NZ_LR743508.1"/>
</dbReference>
<keyword evidence="5" id="KW-0547">Nucleotide-binding</keyword>
<evidence type="ECO:0000256" key="2">
    <source>
        <dbReference type="ARBA" id="ARBA00005417"/>
    </source>
</evidence>
<dbReference type="Gene3D" id="3.40.50.300">
    <property type="entry name" value="P-loop containing nucleotide triphosphate hydrolases"/>
    <property type="match status" value="1"/>
</dbReference>
<evidence type="ECO:0000256" key="6">
    <source>
        <dbReference type="ARBA" id="ARBA00022840"/>
    </source>
</evidence>
<dbReference type="PANTHER" id="PTHR43166:SF35">
    <property type="entry name" value="L-CYSTINE IMPORT ATP-BINDING PROTEIN TCYN"/>
    <property type="match status" value="1"/>
</dbReference>
<dbReference type="GO" id="GO:0005886">
    <property type="term" value="C:plasma membrane"/>
    <property type="evidence" value="ECO:0007669"/>
    <property type="project" value="UniProtKB-SubCell"/>
</dbReference>
<dbReference type="PIRSF" id="PIRSF039085">
    <property type="entry name" value="ABC_ATPase_HisP"/>
    <property type="match status" value="1"/>
</dbReference>
<accession>A0A679JSR3</accession>
<gene>
    <name evidence="9" type="primary">artM_2</name>
    <name evidence="9" type="ORF">VVAX_06621</name>
</gene>
<comment type="subcellular location">
    <subcellularLocation>
        <location evidence="1">Cell membrane</location>
        <topology evidence="1">Peripheral membrane protein</topology>
    </subcellularLocation>
</comment>